<dbReference type="GO" id="GO:0005335">
    <property type="term" value="F:serotonin:sodium:chloride symporter activity"/>
    <property type="evidence" value="ECO:0007669"/>
    <property type="project" value="TreeGrafter"/>
</dbReference>
<feature type="transmembrane region" description="Helical" evidence="10">
    <location>
        <begin position="661"/>
        <end position="683"/>
    </location>
</feature>
<dbReference type="Proteomes" id="UP000749559">
    <property type="component" value="Unassembled WGS sequence"/>
</dbReference>
<evidence type="ECO:0000256" key="9">
    <source>
        <dbReference type="SAM" id="MobiDB-lite"/>
    </source>
</evidence>
<dbReference type="PANTHER" id="PTHR11616:SF279">
    <property type="entry name" value="SODIUM-DEPENDENT SEROTONIN TRANSPORTER"/>
    <property type="match status" value="1"/>
</dbReference>
<feature type="transmembrane region" description="Helical" evidence="10">
    <location>
        <begin position="340"/>
        <end position="357"/>
    </location>
</feature>
<feature type="binding site" evidence="6">
    <location>
        <position position="525"/>
    </location>
    <ligand>
        <name>Na(+)</name>
        <dbReference type="ChEBI" id="CHEBI:29101"/>
        <label>1</label>
    </ligand>
</feature>
<feature type="transmembrane region" description="Helical" evidence="10">
    <location>
        <begin position="246"/>
        <end position="274"/>
    </location>
</feature>
<comment type="similarity">
    <text evidence="8">Belongs to the sodium:neurotransmitter symporter (SNF) (TC 2.A.22) family.</text>
</comment>
<feature type="transmembrane region" description="Helical" evidence="10">
    <location>
        <begin position="369"/>
        <end position="390"/>
    </location>
</feature>
<evidence type="ECO:0000256" key="6">
    <source>
        <dbReference type="PIRSR" id="PIRSR600175-1"/>
    </source>
</evidence>
<dbReference type="InterPro" id="IPR000175">
    <property type="entry name" value="Na/ntran_symport"/>
</dbReference>
<dbReference type="GO" id="GO:0098793">
    <property type="term" value="C:presynapse"/>
    <property type="evidence" value="ECO:0007669"/>
    <property type="project" value="GOC"/>
</dbReference>
<feature type="transmembrane region" description="Helical" evidence="10">
    <location>
        <begin position="410"/>
        <end position="439"/>
    </location>
</feature>
<dbReference type="PRINTS" id="PR00176">
    <property type="entry name" value="NANEUSMPORT"/>
</dbReference>
<accession>A0A8J1TKW9</accession>
<keyword evidence="8" id="KW-0769">Symport</keyword>
<feature type="transmembrane region" description="Helical" evidence="10">
    <location>
        <begin position="451"/>
        <end position="477"/>
    </location>
</feature>
<gene>
    <name evidence="11" type="ORF">OFUS_LOCUS25670</name>
</gene>
<evidence type="ECO:0000256" key="1">
    <source>
        <dbReference type="ARBA" id="ARBA00004141"/>
    </source>
</evidence>
<dbReference type="AlphaFoldDB" id="A0A8J1TKW9"/>
<dbReference type="CDD" id="cd11497">
    <property type="entry name" value="SLC6sbd_SERT-like"/>
    <property type="match status" value="1"/>
</dbReference>
<dbReference type="GO" id="GO:0005886">
    <property type="term" value="C:plasma membrane"/>
    <property type="evidence" value="ECO:0007669"/>
    <property type="project" value="TreeGrafter"/>
</dbReference>
<comment type="caution">
    <text evidence="11">The sequence shown here is derived from an EMBL/GenBank/DDBJ whole genome shotgun (WGS) entry which is preliminary data.</text>
</comment>
<evidence type="ECO:0000313" key="11">
    <source>
        <dbReference type="EMBL" id="CAH1801941.1"/>
    </source>
</evidence>
<feature type="binding site" evidence="6">
    <location>
        <position position="187"/>
    </location>
    <ligand>
        <name>Na(+)</name>
        <dbReference type="ChEBI" id="CHEBI:29101"/>
        <label>1</label>
    </ligand>
</feature>
<evidence type="ECO:0000256" key="10">
    <source>
        <dbReference type="SAM" id="Phobius"/>
    </source>
</evidence>
<keyword evidence="12" id="KW-1185">Reference proteome</keyword>
<keyword evidence="6" id="KW-0915">Sodium</keyword>
<feature type="compositionally biased region" description="Polar residues" evidence="9">
    <location>
        <begin position="73"/>
        <end position="95"/>
    </location>
</feature>
<dbReference type="PROSITE" id="PS00610">
    <property type="entry name" value="NA_NEUROTRAN_SYMP_1"/>
    <property type="match status" value="1"/>
</dbReference>
<dbReference type="PROSITE" id="PS50267">
    <property type="entry name" value="NA_NEUROTRAN_SYMP_3"/>
    <property type="match status" value="1"/>
</dbReference>
<feature type="binding site" evidence="6">
    <location>
        <position position="522"/>
    </location>
    <ligand>
        <name>Na(+)</name>
        <dbReference type="ChEBI" id="CHEBI:29101"/>
        <label>1</label>
    </ligand>
</feature>
<feature type="transmembrane region" description="Helical" evidence="10">
    <location>
        <begin position="174"/>
        <end position="192"/>
    </location>
</feature>
<proteinExistence type="inferred from homology"/>
<keyword evidence="5 10" id="KW-0472">Membrane</keyword>
<sequence length="723" mass="80298">MEASAATPSGGQNANDIAFDNKAYLRSDSEPQVEIGDRSASNETQWNLPGNDLKSGDSLVSSIICNGQTIRPGISSENQYDPKQPGNAQISTSNHQRYKVDATNDKRASKPETIALNNNTMHTTLLVDGEHNSLTAEPNSINGIKPKDNVLRKELEAGIDVSPQRETWSKKLDFLLSVIGFAVDLGNVWRFPYICYKNGGGAFLIPYFIMLLVAGLPLFYMELALGQYQRCGCITVWKRICPMFKGVGYGICVIATFVGMYYNTIIAWSMYYLFASFRLEVPWASCGNAWNTENCTALSDLSGKNKSDFVNQTLSSSEEYYERNVLEMHKSPGLHELGTIKWSLSLCLLATFFIVYFSLWKGIKSSGKAVWITATLPYVVLIILLIRGVLLEGSLQGIIYYLNPRWEELLHASVWIDAAAQVFFSLGPGFGVLLALSSYNKFNNNCYKDALLTASINCLTSFLAGFVVFSVLGYMAFQQGKEVNKVASEGAGLVFVVYPEAIATLTGSTFWAIIFFLMLITLGLDSTFGGLEAVITGICDEYPRAIGRRREMFVAGYIILIFFCALPTCTYGGNYVLTLLDQHGAPISILLIACLEAIAVNWFYGVNRFAGDIKRMTGFTPGIYWKICWAGISPIFLIVLFILSCYFYAPLKIGSYTYPPWAISVGWSVTCASIVPIPIYIIYKFIISKGDIKQRLYQMISPEETPSHVADELQMREVKKAEF</sequence>
<dbReference type="EMBL" id="CAIIXF020000012">
    <property type="protein sequence ID" value="CAH1801941.1"/>
    <property type="molecule type" value="Genomic_DNA"/>
</dbReference>
<evidence type="ECO:0000256" key="3">
    <source>
        <dbReference type="ARBA" id="ARBA00022692"/>
    </source>
</evidence>
<feature type="transmembrane region" description="Helical" evidence="10">
    <location>
        <begin position="552"/>
        <end position="573"/>
    </location>
</feature>
<evidence type="ECO:0000256" key="4">
    <source>
        <dbReference type="ARBA" id="ARBA00022989"/>
    </source>
</evidence>
<feature type="binding site" evidence="6">
    <location>
        <position position="457"/>
    </location>
    <ligand>
        <name>Na(+)</name>
        <dbReference type="ChEBI" id="CHEBI:29101"/>
        <label>1</label>
    </ligand>
</feature>
<feature type="region of interest" description="Disordered" evidence="9">
    <location>
        <begin position="31"/>
        <end position="53"/>
    </location>
</feature>
<feature type="binding site" evidence="6">
    <location>
        <position position="183"/>
    </location>
    <ligand>
        <name>Na(+)</name>
        <dbReference type="ChEBI" id="CHEBI:29101"/>
        <label>1</label>
    </ligand>
</feature>
<keyword evidence="2 8" id="KW-0813">Transport</keyword>
<dbReference type="GO" id="GO:0006865">
    <property type="term" value="P:amino acid transport"/>
    <property type="evidence" value="ECO:0007669"/>
    <property type="project" value="TreeGrafter"/>
</dbReference>
<dbReference type="GO" id="GO:0051378">
    <property type="term" value="F:serotonin binding"/>
    <property type="evidence" value="ECO:0007669"/>
    <property type="project" value="TreeGrafter"/>
</dbReference>
<feature type="transmembrane region" description="Helical" evidence="10">
    <location>
        <begin position="497"/>
        <end position="520"/>
    </location>
</feature>
<feature type="binding site" evidence="6">
    <location>
        <position position="526"/>
    </location>
    <ligand>
        <name>Na(+)</name>
        <dbReference type="ChEBI" id="CHEBI:29101"/>
        <label>1</label>
    </ligand>
</feature>
<reference evidence="11" key="1">
    <citation type="submission" date="2022-03" db="EMBL/GenBank/DDBJ databases">
        <authorList>
            <person name="Martin C."/>
        </authorList>
    </citation>
    <scope>NUCLEOTIDE SEQUENCE</scope>
</reference>
<keyword evidence="3 8" id="KW-0812">Transmembrane</keyword>
<dbReference type="GO" id="GO:0043005">
    <property type="term" value="C:neuron projection"/>
    <property type="evidence" value="ECO:0007669"/>
    <property type="project" value="TreeGrafter"/>
</dbReference>
<feature type="region of interest" description="Disordered" evidence="9">
    <location>
        <begin position="73"/>
        <end position="96"/>
    </location>
</feature>
<keyword evidence="6" id="KW-0479">Metal-binding</keyword>
<protein>
    <recommendedName>
        <fullName evidence="8">Transporter</fullName>
    </recommendedName>
</protein>
<name>A0A8J1TKW9_OWEFU</name>
<feature type="transmembrane region" description="Helical" evidence="10">
    <location>
        <begin position="204"/>
        <end position="225"/>
    </location>
</feature>
<feature type="binding site" evidence="6">
    <location>
        <position position="182"/>
    </location>
    <ligand>
        <name>Na(+)</name>
        <dbReference type="ChEBI" id="CHEBI:29101"/>
        <label>1</label>
    </ligand>
</feature>
<dbReference type="PANTHER" id="PTHR11616">
    <property type="entry name" value="SODIUM/CHLORIDE DEPENDENT TRANSPORTER"/>
    <property type="match status" value="1"/>
</dbReference>
<evidence type="ECO:0000313" key="12">
    <source>
        <dbReference type="Proteomes" id="UP000749559"/>
    </source>
</evidence>
<dbReference type="SUPFAM" id="SSF161070">
    <property type="entry name" value="SNF-like"/>
    <property type="match status" value="1"/>
</dbReference>
<dbReference type="Pfam" id="PF00209">
    <property type="entry name" value="SNF"/>
    <property type="match status" value="1"/>
</dbReference>
<feature type="binding site" evidence="6">
    <location>
        <position position="180"/>
    </location>
    <ligand>
        <name>Na(+)</name>
        <dbReference type="ChEBI" id="CHEBI:29101"/>
        <label>1</label>
    </ligand>
</feature>
<evidence type="ECO:0000256" key="8">
    <source>
        <dbReference type="RuleBase" id="RU003732"/>
    </source>
</evidence>
<organism evidence="11 12">
    <name type="scientific">Owenia fusiformis</name>
    <name type="common">Polychaete worm</name>
    <dbReference type="NCBI Taxonomy" id="6347"/>
    <lineage>
        <taxon>Eukaryota</taxon>
        <taxon>Metazoa</taxon>
        <taxon>Spiralia</taxon>
        <taxon>Lophotrochozoa</taxon>
        <taxon>Annelida</taxon>
        <taxon>Polychaeta</taxon>
        <taxon>Sedentaria</taxon>
        <taxon>Canalipalpata</taxon>
        <taxon>Sabellida</taxon>
        <taxon>Oweniida</taxon>
        <taxon>Oweniidae</taxon>
        <taxon>Owenia</taxon>
    </lineage>
</organism>
<comment type="subcellular location">
    <subcellularLocation>
        <location evidence="1">Membrane</location>
        <topology evidence="1">Multi-pass membrane protein</topology>
    </subcellularLocation>
</comment>
<dbReference type="OrthoDB" id="6581954at2759"/>
<feature type="transmembrane region" description="Helical" evidence="10">
    <location>
        <begin position="627"/>
        <end position="649"/>
    </location>
</feature>
<evidence type="ECO:0000256" key="5">
    <source>
        <dbReference type="ARBA" id="ARBA00023136"/>
    </source>
</evidence>
<feature type="binding site" evidence="6">
    <location>
        <position position="425"/>
    </location>
    <ligand>
        <name>Na(+)</name>
        <dbReference type="ChEBI" id="CHEBI:29101"/>
        <label>1</label>
    </ligand>
</feature>
<dbReference type="NCBIfam" id="NF037979">
    <property type="entry name" value="Na_transp"/>
    <property type="match status" value="1"/>
</dbReference>
<feature type="transmembrane region" description="Helical" evidence="10">
    <location>
        <begin position="585"/>
        <end position="606"/>
    </location>
</feature>
<keyword evidence="4 10" id="KW-1133">Transmembrane helix</keyword>
<keyword evidence="7" id="KW-1015">Disulfide bond</keyword>
<feature type="disulfide bond" evidence="7">
    <location>
        <begin position="286"/>
        <end position="295"/>
    </location>
</feature>
<feature type="compositionally biased region" description="Polar residues" evidence="9">
    <location>
        <begin position="39"/>
        <end position="48"/>
    </location>
</feature>
<dbReference type="InterPro" id="IPR037272">
    <property type="entry name" value="SNS_sf"/>
</dbReference>
<evidence type="ECO:0000256" key="7">
    <source>
        <dbReference type="PIRSR" id="PIRSR600175-2"/>
    </source>
</evidence>
<evidence type="ECO:0000256" key="2">
    <source>
        <dbReference type="ARBA" id="ARBA00022448"/>
    </source>
</evidence>
<dbReference type="GO" id="GO:0046872">
    <property type="term" value="F:metal ion binding"/>
    <property type="evidence" value="ECO:0007669"/>
    <property type="project" value="UniProtKB-KW"/>
</dbReference>